<dbReference type="AlphaFoldDB" id="A0AA37NPJ4"/>
<dbReference type="Pfam" id="PF13289">
    <property type="entry name" value="SIR2_2"/>
    <property type="match status" value="1"/>
</dbReference>
<dbReference type="EMBL" id="BQNZ01000001">
    <property type="protein sequence ID" value="GKH70851.1"/>
    <property type="molecule type" value="Genomic_DNA"/>
</dbReference>
<comment type="caution">
    <text evidence="1">The sequence shown here is derived from an EMBL/GenBank/DDBJ whole genome shotgun (WGS) entry which is preliminary data.</text>
</comment>
<evidence type="ECO:0000313" key="1">
    <source>
        <dbReference type="EMBL" id="GKH70851.1"/>
    </source>
</evidence>
<dbReference type="SUPFAM" id="SSF52467">
    <property type="entry name" value="DHS-like NAD/FAD-binding domain"/>
    <property type="match status" value="1"/>
</dbReference>
<accession>A0AA37NPJ4</accession>
<dbReference type="RefSeq" id="WP_005635867.1">
    <property type="nucleotide sequence ID" value="NZ_BQNZ01000001.1"/>
</dbReference>
<evidence type="ECO:0000313" key="2">
    <source>
        <dbReference type="Proteomes" id="UP001055114"/>
    </source>
</evidence>
<dbReference type="InterPro" id="IPR029035">
    <property type="entry name" value="DHS-like_NAD/FAD-binding_dom"/>
</dbReference>
<name>A0AA37NPJ4_9BACT</name>
<reference evidence="1" key="1">
    <citation type="submission" date="2022-01" db="EMBL/GenBank/DDBJ databases">
        <title>Novel bile acid biosynthetic pathways are enriched in the microbiome of centenarians.</title>
        <authorList>
            <person name="Sato Y."/>
            <person name="Atarashi K."/>
            <person name="Plichta R.D."/>
            <person name="Arai Y."/>
            <person name="Sasajima S."/>
            <person name="Kearney M.S."/>
            <person name="Suda W."/>
            <person name="Takeshita K."/>
            <person name="Sasaki T."/>
            <person name="Okamoto S."/>
            <person name="Skelly N.A."/>
            <person name="Okamura Y."/>
            <person name="Vlamakis H."/>
            <person name="Li Y."/>
            <person name="Tanoue T."/>
            <person name="Takei H."/>
            <person name="Nittono H."/>
            <person name="Narushima S."/>
            <person name="Irie J."/>
            <person name="Itoh H."/>
            <person name="Moriya K."/>
            <person name="Sugiura Y."/>
            <person name="Suematsu M."/>
            <person name="Moritoki N."/>
            <person name="Shibata S."/>
            <person name="Littman R.D."/>
            <person name="Fischbach A.M."/>
            <person name="Uwamino Y."/>
            <person name="Inoue T."/>
            <person name="Honda A."/>
            <person name="Hattori M."/>
            <person name="Murai T."/>
            <person name="Xavier J.R."/>
            <person name="Hirose N."/>
            <person name="Honda K."/>
        </authorList>
    </citation>
    <scope>NUCLEOTIDE SEQUENCE</scope>
    <source>
        <strain evidence="1">CE91-St3</strain>
    </source>
</reference>
<protein>
    <recommendedName>
        <fullName evidence="3">SIR2-like domain-containing protein</fullName>
    </recommendedName>
</protein>
<organism evidence="1 2">
    <name type="scientific">Parabacteroides merdae</name>
    <dbReference type="NCBI Taxonomy" id="46503"/>
    <lineage>
        <taxon>Bacteria</taxon>
        <taxon>Pseudomonadati</taxon>
        <taxon>Bacteroidota</taxon>
        <taxon>Bacteroidia</taxon>
        <taxon>Bacteroidales</taxon>
        <taxon>Tannerellaceae</taxon>
        <taxon>Parabacteroides</taxon>
    </lineage>
</organism>
<dbReference type="Gene3D" id="3.40.50.1220">
    <property type="entry name" value="TPP-binding domain"/>
    <property type="match status" value="1"/>
</dbReference>
<sequence length="456" mass="52320">MNMPENLYLEFDAFLRSIKQNLDGSFGVLLGAGASISSGIQSANDCIWDWKFLIYQSLSGNQKKLVDPKKSDLSKDIIQKWLDVQGKYPQLGSPEEYSFYAEASYPIDADRTKYFESLCNGKSPYVGYKLLCLLNKYGIVKSVWSTNFDGLVERAAQQANITPIAINLDCVDRIYRTESSSELLYIALHGDCKFRTLKNTEKELDSQNSEFVSALRRYFVDKNLIIIGYSGRDKSLMSALKEAFTDKGAGRLYWCGYGKDITPEIADLIQTIRSAGRQAFYIDTNGFDNVMLSLVKFCFNEDSNKQEEINEILKVISIDNTTTPFYIQDGNTKKYLKSNLIPATFPDEIFQFQISYDENENRWKYLREKIKEKPLIAVPYKDKVYAISTVSTINEVFGKNLISEIERVHISINEIEKNSHFKELFLKDALYGISQIRGLGVDYKRSMLYKKRYLCK</sequence>
<gene>
    <name evidence="1" type="ORF">CE91St3_07140</name>
</gene>
<dbReference type="Proteomes" id="UP001055114">
    <property type="component" value="Unassembled WGS sequence"/>
</dbReference>
<proteinExistence type="predicted"/>
<evidence type="ECO:0008006" key="3">
    <source>
        <dbReference type="Google" id="ProtNLM"/>
    </source>
</evidence>